<evidence type="ECO:0000256" key="4">
    <source>
        <dbReference type="ARBA" id="ARBA00022777"/>
    </source>
</evidence>
<evidence type="ECO:0000256" key="6">
    <source>
        <dbReference type="SAM" id="MobiDB-lite"/>
    </source>
</evidence>
<keyword evidence="3" id="KW-0547">Nucleotide-binding</keyword>
<dbReference type="InterPro" id="IPR020635">
    <property type="entry name" value="Tyr_kinase_cat_dom"/>
</dbReference>
<dbReference type="Pfam" id="PF00069">
    <property type="entry name" value="Pkinase"/>
    <property type="match status" value="1"/>
</dbReference>
<organism evidence="8 9">
    <name type="scientific">Pyrus ussuriensis x Pyrus communis</name>
    <dbReference type="NCBI Taxonomy" id="2448454"/>
    <lineage>
        <taxon>Eukaryota</taxon>
        <taxon>Viridiplantae</taxon>
        <taxon>Streptophyta</taxon>
        <taxon>Embryophyta</taxon>
        <taxon>Tracheophyta</taxon>
        <taxon>Spermatophyta</taxon>
        <taxon>Magnoliopsida</taxon>
        <taxon>eudicotyledons</taxon>
        <taxon>Gunneridae</taxon>
        <taxon>Pentapetalae</taxon>
        <taxon>rosids</taxon>
        <taxon>fabids</taxon>
        <taxon>Rosales</taxon>
        <taxon>Rosaceae</taxon>
        <taxon>Amygdaloideae</taxon>
        <taxon>Maleae</taxon>
        <taxon>Pyrus</taxon>
    </lineage>
</organism>
<comment type="similarity">
    <text evidence="1">Belongs to the protein kinase superfamily. STE Ser/Thr protein kinase family. MAP kinase kinase kinase subfamily.</text>
</comment>
<evidence type="ECO:0000256" key="2">
    <source>
        <dbReference type="ARBA" id="ARBA00022679"/>
    </source>
</evidence>
<gene>
    <name evidence="8" type="ORF">D8674_015522</name>
</gene>
<dbReference type="GO" id="GO:0004713">
    <property type="term" value="F:protein tyrosine kinase activity"/>
    <property type="evidence" value="ECO:0007669"/>
    <property type="project" value="InterPro"/>
</dbReference>
<keyword evidence="2" id="KW-0808">Transferase</keyword>
<name>A0A5N5GYL1_9ROSA</name>
<comment type="caution">
    <text evidence="8">The sequence shown here is derived from an EMBL/GenBank/DDBJ whole genome shotgun (WGS) entry which is preliminary data.</text>
</comment>
<reference evidence="9" key="2">
    <citation type="submission" date="2019-10" db="EMBL/GenBank/DDBJ databases">
        <title>A de novo genome assembly of a pear dwarfing rootstock.</title>
        <authorList>
            <person name="Wang F."/>
            <person name="Wang J."/>
            <person name="Li S."/>
            <person name="Zhang Y."/>
            <person name="Fang M."/>
            <person name="Ma L."/>
            <person name="Zhao Y."/>
            <person name="Jiang S."/>
        </authorList>
    </citation>
    <scope>NUCLEOTIDE SEQUENCE [LARGE SCALE GENOMIC DNA]</scope>
</reference>
<evidence type="ECO:0000313" key="9">
    <source>
        <dbReference type="Proteomes" id="UP000327157"/>
    </source>
</evidence>
<evidence type="ECO:0000313" key="8">
    <source>
        <dbReference type="EMBL" id="KAB2619653.1"/>
    </source>
</evidence>
<feature type="region of interest" description="Disordered" evidence="6">
    <location>
        <begin position="132"/>
        <end position="224"/>
    </location>
</feature>
<evidence type="ECO:0000259" key="7">
    <source>
        <dbReference type="PROSITE" id="PS50011"/>
    </source>
</evidence>
<dbReference type="GO" id="GO:0005524">
    <property type="term" value="F:ATP binding"/>
    <property type="evidence" value="ECO:0007669"/>
    <property type="project" value="UniProtKB-KW"/>
</dbReference>
<evidence type="ECO:0000256" key="5">
    <source>
        <dbReference type="ARBA" id="ARBA00022840"/>
    </source>
</evidence>
<evidence type="ECO:0000256" key="1">
    <source>
        <dbReference type="ARBA" id="ARBA00006529"/>
    </source>
</evidence>
<dbReference type="GO" id="GO:0004709">
    <property type="term" value="F:MAP kinase kinase kinase activity"/>
    <property type="evidence" value="ECO:0007669"/>
    <property type="project" value="TreeGrafter"/>
</dbReference>
<evidence type="ECO:0000256" key="3">
    <source>
        <dbReference type="ARBA" id="ARBA00022741"/>
    </source>
</evidence>
<dbReference type="PANTHER" id="PTHR48016">
    <property type="entry name" value="MAP KINASE KINASE KINASE SSK2-RELATED-RELATED"/>
    <property type="match status" value="1"/>
</dbReference>
<feature type="compositionally biased region" description="Polar residues" evidence="6">
    <location>
        <begin position="188"/>
        <end position="206"/>
    </location>
</feature>
<accession>A0A5N5GYL1</accession>
<keyword evidence="5" id="KW-0067">ATP-binding</keyword>
<dbReference type="InterPro" id="IPR011009">
    <property type="entry name" value="Kinase-like_dom_sf"/>
</dbReference>
<dbReference type="SUPFAM" id="SSF56112">
    <property type="entry name" value="Protein kinase-like (PK-like)"/>
    <property type="match status" value="1"/>
</dbReference>
<feature type="compositionally biased region" description="Low complexity" evidence="6">
    <location>
        <begin position="172"/>
        <end position="187"/>
    </location>
</feature>
<proteinExistence type="inferred from homology"/>
<feature type="domain" description="Protein kinase" evidence="7">
    <location>
        <begin position="239"/>
        <end position="512"/>
    </location>
</feature>
<dbReference type="SMART" id="SM00219">
    <property type="entry name" value="TyrKc"/>
    <property type="match status" value="1"/>
</dbReference>
<dbReference type="PROSITE" id="PS50011">
    <property type="entry name" value="PROTEIN_KINASE_DOM"/>
    <property type="match status" value="1"/>
</dbReference>
<sequence length="517" mass="56563">MSSSTFFCVSGSKRCSGGGCCEQSPRRKLHHSNPELGSPASATFPEFSVRKSHSLDWGVAGAAPQPLPLPESSLIQRPDAVPKQGHDENQVATASISGPLTSYSGCIHPDENSCGGCFNFCLPTKTQANDISSHTVSPRRTNAAADPLPSFGGPQDHYQNSFPSRLSPKGQSRSLGHSPLHSPPSRSQRFNPKGSNGTAVTESGSRVNAHPLPLPPPPQSSIMHNNAEILPVSSIKGQWKKGKLIGRGTLGSVYLATNRETGALCAMKEVDLIPDDPKSAECVKQLEQVYLDQPNILQEIKILRTLKHPNIVQYYGSEVIDNHFCTYLEYVYIRPGAIDKYVQDHIGAMTESVVRNFTRHILSGLAFLHGTKIIHRDIRGANLRLDASGIVKIVNFGIAKHLNRQSDKVSLKGSLNWMAPEVIRTAMQNNADPDLSLAVDIWSLGCTIIEMFTGKPPWSECTGPQVMFKMLNRIPDIPETLSAEGKDFLHWCFRRDPAKRPSAAELLEHPFVHAQNP</sequence>
<dbReference type="AlphaFoldDB" id="A0A5N5GYL1"/>
<dbReference type="Proteomes" id="UP000327157">
    <property type="component" value="Chromosome 15"/>
</dbReference>
<keyword evidence="4 8" id="KW-0418">Kinase</keyword>
<dbReference type="Gene3D" id="3.30.200.20">
    <property type="entry name" value="Phosphorylase Kinase, domain 1"/>
    <property type="match status" value="1"/>
</dbReference>
<reference evidence="8 9" key="1">
    <citation type="submission" date="2019-09" db="EMBL/GenBank/DDBJ databases">
        <authorList>
            <person name="Ou C."/>
        </authorList>
    </citation>
    <scope>NUCLEOTIDE SEQUENCE [LARGE SCALE GENOMIC DNA]</scope>
    <source>
        <strain evidence="8">S2</strain>
        <tissue evidence="8">Leaf</tissue>
    </source>
</reference>
<dbReference type="GO" id="GO:0005737">
    <property type="term" value="C:cytoplasm"/>
    <property type="evidence" value="ECO:0007669"/>
    <property type="project" value="TreeGrafter"/>
</dbReference>
<dbReference type="Gene3D" id="1.10.510.10">
    <property type="entry name" value="Transferase(Phosphotransferase) domain 1"/>
    <property type="match status" value="1"/>
</dbReference>
<dbReference type="EMBL" id="SMOL01000401">
    <property type="protein sequence ID" value="KAB2619653.1"/>
    <property type="molecule type" value="Genomic_DNA"/>
</dbReference>
<reference evidence="8 9" key="3">
    <citation type="submission" date="2019-11" db="EMBL/GenBank/DDBJ databases">
        <title>A de novo genome assembly of a pear dwarfing rootstock.</title>
        <authorList>
            <person name="Wang F."/>
            <person name="Wang J."/>
            <person name="Li S."/>
            <person name="Zhang Y."/>
            <person name="Fang M."/>
            <person name="Ma L."/>
            <person name="Zhao Y."/>
            <person name="Jiang S."/>
        </authorList>
    </citation>
    <scope>NUCLEOTIDE SEQUENCE [LARGE SCALE GENOMIC DNA]</scope>
    <source>
        <strain evidence="8">S2</strain>
        <tissue evidence="8">Leaf</tissue>
    </source>
</reference>
<dbReference type="PANTHER" id="PTHR48016:SF12">
    <property type="entry name" value="PROTEIN KINASE DOMAIN-CONTAINING PROTEIN"/>
    <property type="match status" value="1"/>
</dbReference>
<dbReference type="InterPro" id="IPR050538">
    <property type="entry name" value="MAP_kinase_kinase_kinase"/>
</dbReference>
<dbReference type="OrthoDB" id="266718at2759"/>
<keyword evidence="9" id="KW-1185">Reference proteome</keyword>
<dbReference type="InterPro" id="IPR000719">
    <property type="entry name" value="Prot_kinase_dom"/>
</dbReference>
<protein>
    <submittedName>
        <fullName evidence="8">Mitogen-activated protein kinase kinase kinase YODA-like</fullName>
    </submittedName>
</protein>